<evidence type="ECO:0000313" key="1">
    <source>
        <dbReference type="EMBL" id="OWR03100.1"/>
    </source>
</evidence>
<name>A0A254N5T6_9BURK</name>
<sequence>MEQELRGGIGARAVRGWVGRLAVLAVLLAGSAAANARGSHELRYFGLDTFNASSRTGSDDLFANGTPTTGLVFQTPTGPVAGVYGPGVGVFSAGAERPAAGADWLGQQFGVGGLSFRYADAVDNTTNLTPAPFQARSLSLATTAVPGTALGLVDSQRGFNVLSLWSFSSLAAGESLMLGLGGTSNSVGTDGGGNYRDRLQIRYTANLAGTSFLNFELQSRQDGVFTRNALASRSLASLPVDLSQVDYLLLQLEREAPTAGNPNPGVSASVAFMDAAYDAVNDSPVVLYGFTFSVLGTTFVDNRFSAVFNAANWLDPEPSLVPEPSTAALWLAGLLWLGRRAGRAQAASGGR</sequence>
<proteinExistence type="predicted"/>
<dbReference type="EMBL" id="NISI01000006">
    <property type="protein sequence ID" value="OWR03100.1"/>
    <property type="molecule type" value="Genomic_DNA"/>
</dbReference>
<evidence type="ECO:0008006" key="3">
    <source>
        <dbReference type="Google" id="ProtNLM"/>
    </source>
</evidence>
<protein>
    <recommendedName>
        <fullName evidence="3">PEP-CTERM protein-sorting domain-containing protein</fullName>
    </recommendedName>
</protein>
<dbReference type="RefSeq" id="WP_088484254.1">
    <property type="nucleotide sequence ID" value="NZ_NISI01000006.1"/>
</dbReference>
<evidence type="ECO:0000313" key="2">
    <source>
        <dbReference type="Proteomes" id="UP000197446"/>
    </source>
</evidence>
<reference evidence="1 2" key="1">
    <citation type="journal article" date="2007" name="Int. J. Syst. Evol. Microbiol.">
        <title>Description of Pelomonas aquatica sp. nov. and Pelomonas puraquae sp. nov., isolated from industrial and haemodialysis water.</title>
        <authorList>
            <person name="Gomila M."/>
            <person name="Bowien B."/>
            <person name="Falsen E."/>
            <person name="Moore E.R."/>
            <person name="Lalucat J."/>
        </authorList>
    </citation>
    <scope>NUCLEOTIDE SEQUENCE [LARGE SCALE GENOMIC DNA]</scope>
    <source>
        <strain evidence="1 2">CCUG 52769</strain>
    </source>
</reference>
<keyword evidence="2" id="KW-1185">Reference proteome</keyword>
<organism evidence="1 2">
    <name type="scientific">Roseateles puraquae</name>
    <dbReference type="NCBI Taxonomy" id="431059"/>
    <lineage>
        <taxon>Bacteria</taxon>
        <taxon>Pseudomonadati</taxon>
        <taxon>Pseudomonadota</taxon>
        <taxon>Betaproteobacteria</taxon>
        <taxon>Burkholderiales</taxon>
        <taxon>Sphaerotilaceae</taxon>
        <taxon>Roseateles</taxon>
    </lineage>
</organism>
<gene>
    <name evidence="1" type="ORF">CDO81_16150</name>
</gene>
<accession>A0A254N5T6</accession>
<comment type="caution">
    <text evidence="1">The sequence shown here is derived from an EMBL/GenBank/DDBJ whole genome shotgun (WGS) entry which is preliminary data.</text>
</comment>
<dbReference type="Proteomes" id="UP000197446">
    <property type="component" value="Unassembled WGS sequence"/>
</dbReference>
<dbReference type="AlphaFoldDB" id="A0A254N5T6"/>